<keyword evidence="3" id="KW-1185">Reference proteome</keyword>
<dbReference type="Proteomes" id="UP001500973">
    <property type="component" value="Unassembled WGS sequence"/>
</dbReference>
<evidence type="ECO:0000313" key="3">
    <source>
        <dbReference type="Proteomes" id="UP001500973"/>
    </source>
</evidence>
<protein>
    <recommendedName>
        <fullName evidence="4">DUF4232 domain-containing protein</fullName>
    </recommendedName>
</protein>
<accession>A0ABN1Z061</accession>
<organism evidence="2 3">
    <name type="scientific">Streptomyces thermospinosisporus</name>
    <dbReference type="NCBI Taxonomy" id="161482"/>
    <lineage>
        <taxon>Bacteria</taxon>
        <taxon>Bacillati</taxon>
        <taxon>Actinomycetota</taxon>
        <taxon>Actinomycetes</taxon>
        <taxon>Kitasatosporales</taxon>
        <taxon>Streptomycetaceae</taxon>
        <taxon>Streptomyces</taxon>
    </lineage>
</organism>
<feature type="region of interest" description="Disordered" evidence="1">
    <location>
        <begin position="233"/>
        <end position="258"/>
    </location>
</feature>
<sequence>MLLICGRTVPSGGVTGGTASCANADGRTVTAGADGRFRRRLPVTEPPVPCPCVVHAETATGPKAEADAAFQVAGHSVEPLPAEAAGGRLSPTAGARLEGGSDLLTRFGSPPARTLVITLANAGTYPVRDPVFQIGTSHGVHAPDWQPRPWRGTVPPGGRARVELPVQLPAGAHGDYTVSLKYGGRILAEHPWTEPRPWGVTLFWTLTFLTVPVALYRAAMALLARCLPAHSEGPPHPAGARALRHTENGVSGRRPSAP</sequence>
<proteinExistence type="predicted"/>
<evidence type="ECO:0000313" key="2">
    <source>
        <dbReference type="EMBL" id="GAA1426305.1"/>
    </source>
</evidence>
<gene>
    <name evidence="2" type="ORF">GCM10009601_34970</name>
</gene>
<comment type="caution">
    <text evidence="2">The sequence shown here is derived from an EMBL/GenBank/DDBJ whole genome shotgun (WGS) entry which is preliminary data.</text>
</comment>
<reference evidence="2 3" key="1">
    <citation type="journal article" date="2019" name="Int. J. Syst. Evol. Microbiol.">
        <title>The Global Catalogue of Microorganisms (GCM) 10K type strain sequencing project: providing services to taxonomists for standard genome sequencing and annotation.</title>
        <authorList>
            <consortium name="The Broad Institute Genomics Platform"/>
            <consortium name="The Broad Institute Genome Sequencing Center for Infectious Disease"/>
            <person name="Wu L."/>
            <person name="Ma J."/>
        </authorList>
    </citation>
    <scope>NUCLEOTIDE SEQUENCE [LARGE SCALE GENOMIC DNA]</scope>
    <source>
        <strain evidence="2 3">JCM 11756</strain>
    </source>
</reference>
<evidence type="ECO:0000256" key="1">
    <source>
        <dbReference type="SAM" id="MobiDB-lite"/>
    </source>
</evidence>
<dbReference type="PROSITE" id="PS51257">
    <property type="entry name" value="PROKAR_LIPOPROTEIN"/>
    <property type="match status" value="1"/>
</dbReference>
<evidence type="ECO:0008006" key="4">
    <source>
        <dbReference type="Google" id="ProtNLM"/>
    </source>
</evidence>
<dbReference type="EMBL" id="BAAAIZ010000049">
    <property type="protein sequence ID" value="GAA1426305.1"/>
    <property type="molecule type" value="Genomic_DNA"/>
</dbReference>
<name>A0ABN1Z061_9ACTN</name>